<dbReference type="OrthoDB" id="3211108at2"/>
<evidence type="ECO:0000313" key="2">
    <source>
        <dbReference type="EMBL" id="KAA9162071.1"/>
    </source>
</evidence>
<keyword evidence="3" id="KW-1185">Reference proteome</keyword>
<dbReference type="PANTHER" id="PTHR35525">
    <property type="entry name" value="BLL6575 PROTEIN"/>
    <property type="match status" value="1"/>
</dbReference>
<dbReference type="PANTHER" id="PTHR35525:SF3">
    <property type="entry name" value="BLL6575 PROTEIN"/>
    <property type="match status" value="1"/>
</dbReference>
<name>A0A5N0VAR7_9PSEU</name>
<dbReference type="Proteomes" id="UP000319769">
    <property type="component" value="Unassembled WGS sequence"/>
</dbReference>
<evidence type="ECO:0000259" key="1">
    <source>
        <dbReference type="Pfam" id="PF11706"/>
    </source>
</evidence>
<dbReference type="Gene3D" id="1.10.3300.10">
    <property type="entry name" value="Jann2411-like domain"/>
    <property type="match status" value="1"/>
</dbReference>
<dbReference type="InterPro" id="IPR023286">
    <property type="entry name" value="ABATE_dom_sf"/>
</dbReference>
<dbReference type="RefSeq" id="WP_144747254.1">
    <property type="nucleotide sequence ID" value="NZ_VMNW02000014.1"/>
</dbReference>
<reference evidence="2" key="1">
    <citation type="submission" date="2019-09" db="EMBL/GenBank/DDBJ databases">
        <authorList>
            <person name="Teo W.F.A."/>
            <person name="Duangmal K."/>
        </authorList>
    </citation>
    <scope>NUCLEOTIDE SEQUENCE [LARGE SCALE GENOMIC DNA]</scope>
    <source>
        <strain evidence="2">K81G1</strain>
    </source>
</reference>
<proteinExistence type="predicted"/>
<comment type="caution">
    <text evidence="2">The sequence shown here is derived from an EMBL/GenBank/DDBJ whole genome shotgun (WGS) entry which is preliminary data.</text>
</comment>
<dbReference type="SUPFAM" id="SSF160904">
    <property type="entry name" value="Jann2411-like"/>
    <property type="match status" value="1"/>
</dbReference>
<protein>
    <recommendedName>
        <fullName evidence="1">Zinc finger CGNR domain-containing protein</fullName>
    </recommendedName>
</protein>
<organism evidence="2 3">
    <name type="scientific">Amycolatopsis acidicola</name>
    <dbReference type="NCBI Taxonomy" id="2596893"/>
    <lineage>
        <taxon>Bacteria</taxon>
        <taxon>Bacillati</taxon>
        <taxon>Actinomycetota</taxon>
        <taxon>Actinomycetes</taxon>
        <taxon>Pseudonocardiales</taxon>
        <taxon>Pseudonocardiaceae</taxon>
        <taxon>Amycolatopsis</taxon>
    </lineage>
</organism>
<dbReference type="Pfam" id="PF11706">
    <property type="entry name" value="zf-CGNR"/>
    <property type="match status" value="1"/>
</dbReference>
<sequence length="176" mass="19714">MEPLPVELMNTVRAGHDALATREEALAWLRGVDAWPEVVREWLPTPRGLRLDELRELRDALRVLAADVTGRASEGDPDAAADVVNRCCALAPQWSSLRWPAAREPRSAGRPGELLLSLLAEGAVELFTGEQRSALRACLAPNCVRYFVKQHPRREWCCAGCGNRARVARHYERHHH</sequence>
<feature type="domain" description="Zinc finger CGNR" evidence="1">
    <location>
        <begin position="135"/>
        <end position="174"/>
    </location>
</feature>
<dbReference type="AlphaFoldDB" id="A0A5N0VAR7"/>
<dbReference type="Pfam" id="PF07336">
    <property type="entry name" value="ABATE"/>
    <property type="match status" value="1"/>
</dbReference>
<dbReference type="EMBL" id="VMNW02000014">
    <property type="protein sequence ID" value="KAA9162071.1"/>
    <property type="molecule type" value="Genomic_DNA"/>
</dbReference>
<accession>A0A5N0VAR7</accession>
<dbReference type="InterPro" id="IPR010852">
    <property type="entry name" value="ABATE"/>
</dbReference>
<gene>
    <name evidence="2" type="ORF">FPZ12_012600</name>
</gene>
<evidence type="ECO:0000313" key="3">
    <source>
        <dbReference type="Proteomes" id="UP000319769"/>
    </source>
</evidence>
<dbReference type="InterPro" id="IPR021005">
    <property type="entry name" value="Znf_CGNR"/>
</dbReference>